<protein>
    <submittedName>
        <fullName evidence="2">Uncharacterized protein LOC117645465 isoform X3</fullName>
    </submittedName>
</protein>
<accession>A0A6P8YVL9</accession>
<dbReference type="AlphaFoldDB" id="A0A6P8YVL9"/>
<proteinExistence type="predicted"/>
<evidence type="ECO:0000313" key="1">
    <source>
        <dbReference type="Proteomes" id="UP000515158"/>
    </source>
</evidence>
<name>A0A6P8YVL9_THRPL</name>
<dbReference type="RefSeq" id="XP_034241570.1">
    <property type="nucleotide sequence ID" value="XM_034385679.1"/>
</dbReference>
<dbReference type="GeneID" id="117645465"/>
<dbReference type="InParanoid" id="A0A6P8YVL9"/>
<reference evidence="2" key="1">
    <citation type="submission" date="2025-08" db="UniProtKB">
        <authorList>
            <consortium name="RefSeq"/>
        </authorList>
    </citation>
    <scope>IDENTIFICATION</scope>
    <source>
        <tissue evidence="2">Total insect</tissue>
    </source>
</reference>
<dbReference type="OrthoDB" id="8245230at2759"/>
<dbReference type="InterPro" id="IPR011990">
    <property type="entry name" value="TPR-like_helical_dom_sf"/>
</dbReference>
<sequence length="377" mass="43190">MLQSRNQSSHEIFALLSVFEPIIQNLIREVGRKRAACCSLLLTMAAVFLGGYELEHKHLECPANWESDYLSEEGCDDTADKLCLSPSAWTDVLERFKLAWSFWELSKKDKAREYLVECYMRLLPDPVFHKDCGLVGDYRPALRLVLDSTWAMMRVECVVDQHDAVNLNKFVASVQPLSKLDEKQRAAVYAIRGCLAPDQDRQRWLRKSIKLSPGEGQWGYYLGWMLQEDRHGKKTPSKEELRLLRNAYKLRKDPDSILRLARSLIECGPSRLAEAEALVEEALTLYPDHPRALTNGANLLARLRENSPAVLRRMHHLYKRAQTIVGDRAFIHLKLAALCFMSGMKEEGDEHLNFAFDLNPSVCKIFVENTGMPIRLD</sequence>
<evidence type="ECO:0000313" key="2">
    <source>
        <dbReference type="RefSeq" id="XP_034241570.1"/>
    </source>
</evidence>
<dbReference type="Proteomes" id="UP000515158">
    <property type="component" value="Unplaced"/>
</dbReference>
<keyword evidence="1" id="KW-1185">Reference proteome</keyword>
<dbReference type="Gene3D" id="1.25.40.10">
    <property type="entry name" value="Tetratricopeptide repeat domain"/>
    <property type="match status" value="1"/>
</dbReference>
<gene>
    <name evidence="2" type="primary">LOC117645465</name>
</gene>
<organism evidence="2">
    <name type="scientific">Thrips palmi</name>
    <name type="common">Melon thrips</name>
    <dbReference type="NCBI Taxonomy" id="161013"/>
    <lineage>
        <taxon>Eukaryota</taxon>
        <taxon>Metazoa</taxon>
        <taxon>Ecdysozoa</taxon>
        <taxon>Arthropoda</taxon>
        <taxon>Hexapoda</taxon>
        <taxon>Insecta</taxon>
        <taxon>Pterygota</taxon>
        <taxon>Neoptera</taxon>
        <taxon>Paraneoptera</taxon>
        <taxon>Thysanoptera</taxon>
        <taxon>Terebrantia</taxon>
        <taxon>Thripoidea</taxon>
        <taxon>Thripidae</taxon>
        <taxon>Thrips</taxon>
    </lineage>
</organism>
<dbReference type="SUPFAM" id="SSF48452">
    <property type="entry name" value="TPR-like"/>
    <property type="match status" value="1"/>
</dbReference>